<gene>
    <name evidence="1" type="ORF">S01H1_18112</name>
</gene>
<proteinExistence type="predicted"/>
<comment type="caution">
    <text evidence="1">The sequence shown here is derived from an EMBL/GenBank/DDBJ whole genome shotgun (WGS) entry which is preliminary data.</text>
</comment>
<organism evidence="1">
    <name type="scientific">marine sediment metagenome</name>
    <dbReference type="NCBI Taxonomy" id="412755"/>
    <lineage>
        <taxon>unclassified sequences</taxon>
        <taxon>metagenomes</taxon>
        <taxon>ecological metagenomes</taxon>
    </lineage>
</organism>
<name>X0S9T0_9ZZZZ</name>
<evidence type="ECO:0008006" key="2">
    <source>
        <dbReference type="Google" id="ProtNLM"/>
    </source>
</evidence>
<sequence length="246" mass="28085">EINNLDARDDSVSTYSISYTVRNSYGTPVLNESISDLERTVADVSRVERIPLAGLTPGSYYFALDVTSENGNTATSIQSFQITSITSSVSPFESMVDEALLQSDEILKQLVTARELRRYRKLSPEGKQEFLKRFWEQRDPTAGTTTNEYKIEVYKRYNYCMSQFRGGISTGRGRIYFKYGPPVDIERQFSTIGLSRPAEIWTYAQNGRTEFVFLDRSGGGSYVLVHSNHRDEINNPDWREELQFGN</sequence>
<dbReference type="AlphaFoldDB" id="X0S9T0"/>
<reference evidence="1" key="1">
    <citation type="journal article" date="2014" name="Front. Microbiol.">
        <title>High frequency of phylogenetically diverse reductive dehalogenase-homologous genes in deep subseafloor sedimentary metagenomes.</title>
        <authorList>
            <person name="Kawai M."/>
            <person name="Futagami T."/>
            <person name="Toyoda A."/>
            <person name="Takaki Y."/>
            <person name="Nishi S."/>
            <person name="Hori S."/>
            <person name="Arai W."/>
            <person name="Tsubouchi T."/>
            <person name="Morono Y."/>
            <person name="Uchiyama I."/>
            <person name="Ito T."/>
            <person name="Fujiyama A."/>
            <person name="Inagaki F."/>
            <person name="Takami H."/>
        </authorList>
    </citation>
    <scope>NUCLEOTIDE SEQUENCE</scope>
    <source>
        <strain evidence="1">Expedition CK06-06</strain>
    </source>
</reference>
<dbReference type="InterPro" id="IPR030959">
    <property type="entry name" value="GWxTD_dom"/>
</dbReference>
<evidence type="ECO:0000313" key="1">
    <source>
        <dbReference type="EMBL" id="GAF77774.1"/>
    </source>
</evidence>
<dbReference type="EMBL" id="BARS01009659">
    <property type="protein sequence ID" value="GAF77774.1"/>
    <property type="molecule type" value="Genomic_DNA"/>
</dbReference>
<accession>X0S9T0</accession>
<feature type="non-terminal residue" evidence="1">
    <location>
        <position position="1"/>
    </location>
</feature>
<dbReference type="NCBIfam" id="TIGR04514">
    <property type="entry name" value="GWxTD_dom"/>
    <property type="match status" value="1"/>
</dbReference>
<protein>
    <recommendedName>
        <fullName evidence="2">GWxTD domain-containing protein</fullName>
    </recommendedName>
</protein>